<dbReference type="InterPro" id="IPR005828">
    <property type="entry name" value="MFS_sugar_transport-like"/>
</dbReference>
<keyword evidence="7" id="KW-1185">Reference proteome</keyword>
<sequence length="362" mass="40198">MLPLVAWLTRNWIYLSIVTSSTAASLLLLWKLIPESPSWLISQEKYAEATEVMKKISKINGKQAHEGTELYQKIQELGEKIKKQKIGEDQHSPLDFFRYPTLRKRFLLVTMCWVGDSIPYYGLQMNVKNLAGSEFLNFFLVSLVEIPAHLSTWLFMERIGRRWCSVCAFGLSSAACLLPVFFPPEYEIVGIVASLLAKAGTSAAFMTLYQQSPELYPTSLRAVGIGMSCTIGTGSTLIVPYIVYLAKYGTYIPFLIFAMISMISGVGASFLPETLNKKLPQTVADAENFEKNFKFCSCAATCDPDQEAEQSTWTPATLSAADLSNSMKHFSEHIPVKDPPVLLVKRNSVSSVTDIPPATIST</sequence>
<evidence type="ECO:0000256" key="2">
    <source>
        <dbReference type="ARBA" id="ARBA00022692"/>
    </source>
</evidence>
<reference evidence="6 7" key="1">
    <citation type="submission" date="2013-11" db="EMBL/GenBank/DDBJ databases">
        <title>Genome sequencing of Stegodyphus mimosarum.</title>
        <authorList>
            <person name="Bechsgaard J."/>
        </authorList>
    </citation>
    <scope>NUCLEOTIDE SEQUENCE [LARGE SCALE GENOMIC DNA]</scope>
</reference>
<comment type="subcellular location">
    <subcellularLocation>
        <location evidence="1">Membrane</location>
        <topology evidence="1">Multi-pass membrane protein</topology>
    </subcellularLocation>
</comment>
<dbReference type="InterPro" id="IPR036259">
    <property type="entry name" value="MFS_trans_sf"/>
</dbReference>
<protein>
    <submittedName>
        <fullName evidence="6">Organic cation transporter 1</fullName>
    </submittedName>
</protein>
<feature type="transmembrane region" description="Helical" evidence="5">
    <location>
        <begin position="163"/>
        <end position="182"/>
    </location>
</feature>
<dbReference type="GO" id="GO:0016020">
    <property type="term" value="C:membrane"/>
    <property type="evidence" value="ECO:0007669"/>
    <property type="project" value="UniProtKB-SubCell"/>
</dbReference>
<dbReference type="Gene3D" id="1.20.1250.20">
    <property type="entry name" value="MFS general substrate transporter like domains"/>
    <property type="match status" value="1"/>
</dbReference>
<proteinExistence type="predicted"/>
<evidence type="ECO:0000256" key="5">
    <source>
        <dbReference type="SAM" id="Phobius"/>
    </source>
</evidence>
<dbReference type="GO" id="GO:0022857">
    <property type="term" value="F:transmembrane transporter activity"/>
    <property type="evidence" value="ECO:0007669"/>
    <property type="project" value="InterPro"/>
</dbReference>
<keyword evidence="4 5" id="KW-0472">Membrane</keyword>
<dbReference type="SUPFAM" id="SSF103473">
    <property type="entry name" value="MFS general substrate transporter"/>
    <property type="match status" value="1"/>
</dbReference>
<feature type="transmembrane region" description="Helical" evidence="5">
    <location>
        <begin position="12"/>
        <end position="33"/>
    </location>
</feature>
<name>A0A087UQ41_STEMI</name>
<dbReference type="AlphaFoldDB" id="A0A087UQ41"/>
<dbReference type="STRING" id="407821.A0A087UQ41"/>
<dbReference type="Pfam" id="PF00083">
    <property type="entry name" value="Sugar_tr"/>
    <property type="match status" value="1"/>
</dbReference>
<feature type="transmembrane region" description="Helical" evidence="5">
    <location>
        <begin position="220"/>
        <end position="244"/>
    </location>
</feature>
<feature type="transmembrane region" description="Helical" evidence="5">
    <location>
        <begin position="250"/>
        <end position="271"/>
    </location>
</feature>
<dbReference type="EMBL" id="KK120978">
    <property type="protein sequence ID" value="KFM79480.1"/>
    <property type="molecule type" value="Genomic_DNA"/>
</dbReference>
<dbReference type="PANTHER" id="PTHR24064">
    <property type="entry name" value="SOLUTE CARRIER FAMILY 22 MEMBER"/>
    <property type="match status" value="1"/>
</dbReference>
<gene>
    <name evidence="6" type="ORF">X975_22946</name>
</gene>
<dbReference type="Proteomes" id="UP000054359">
    <property type="component" value="Unassembled WGS sequence"/>
</dbReference>
<feature type="non-terminal residue" evidence="6">
    <location>
        <position position="362"/>
    </location>
</feature>
<dbReference type="OrthoDB" id="2544694at2759"/>
<organism evidence="6 7">
    <name type="scientific">Stegodyphus mimosarum</name>
    <name type="common">African social velvet spider</name>
    <dbReference type="NCBI Taxonomy" id="407821"/>
    <lineage>
        <taxon>Eukaryota</taxon>
        <taxon>Metazoa</taxon>
        <taxon>Ecdysozoa</taxon>
        <taxon>Arthropoda</taxon>
        <taxon>Chelicerata</taxon>
        <taxon>Arachnida</taxon>
        <taxon>Araneae</taxon>
        <taxon>Araneomorphae</taxon>
        <taxon>Entelegynae</taxon>
        <taxon>Eresoidea</taxon>
        <taxon>Eresidae</taxon>
        <taxon>Stegodyphus</taxon>
    </lineage>
</organism>
<keyword evidence="3 5" id="KW-1133">Transmembrane helix</keyword>
<evidence type="ECO:0000256" key="1">
    <source>
        <dbReference type="ARBA" id="ARBA00004141"/>
    </source>
</evidence>
<feature type="transmembrane region" description="Helical" evidence="5">
    <location>
        <begin position="188"/>
        <end position="208"/>
    </location>
</feature>
<evidence type="ECO:0000313" key="7">
    <source>
        <dbReference type="Proteomes" id="UP000054359"/>
    </source>
</evidence>
<evidence type="ECO:0000313" key="6">
    <source>
        <dbReference type="EMBL" id="KFM79480.1"/>
    </source>
</evidence>
<evidence type="ECO:0000256" key="3">
    <source>
        <dbReference type="ARBA" id="ARBA00022989"/>
    </source>
</evidence>
<dbReference type="OMA" id="IGMSCTI"/>
<keyword evidence="2 5" id="KW-0812">Transmembrane</keyword>
<accession>A0A087UQ41</accession>
<feature type="transmembrane region" description="Helical" evidence="5">
    <location>
        <begin position="135"/>
        <end position="156"/>
    </location>
</feature>
<evidence type="ECO:0000256" key="4">
    <source>
        <dbReference type="ARBA" id="ARBA00023136"/>
    </source>
</evidence>